<accession>W7YE86</accession>
<dbReference type="Pfam" id="PF07980">
    <property type="entry name" value="SusD_RagB"/>
    <property type="match status" value="1"/>
</dbReference>
<proteinExistence type="inferred from homology"/>
<dbReference type="SUPFAM" id="SSF48452">
    <property type="entry name" value="TPR-like"/>
    <property type="match status" value="1"/>
</dbReference>
<evidence type="ECO:0000256" key="2">
    <source>
        <dbReference type="ARBA" id="ARBA00006275"/>
    </source>
</evidence>
<comment type="subcellular location">
    <subcellularLocation>
        <location evidence="1">Cell outer membrane</location>
    </subcellularLocation>
</comment>
<evidence type="ECO:0000256" key="4">
    <source>
        <dbReference type="ARBA" id="ARBA00023136"/>
    </source>
</evidence>
<dbReference type="OrthoDB" id="5694214at2"/>
<dbReference type="InterPro" id="IPR012944">
    <property type="entry name" value="SusD_RagB_dom"/>
</dbReference>
<dbReference type="InterPro" id="IPR011990">
    <property type="entry name" value="TPR-like_helical_dom_sf"/>
</dbReference>
<dbReference type="EMBL" id="BAMD01000013">
    <property type="protein sequence ID" value="GAF02776.1"/>
    <property type="molecule type" value="Genomic_DNA"/>
</dbReference>
<dbReference type="RefSeq" id="WP_161636240.1">
    <property type="nucleotide sequence ID" value="NZ_BAMD01000013.1"/>
</dbReference>
<keyword evidence="5" id="KW-0998">Cell outer membrane</keyword>
<dbReference type="AlphaFoldDB" id="W7YE86"/>
<evidence type="ECO:0000259" key="8">
    <source>
        <dbReference type="Pfam" id="PF14322"/>
    </source>
</evidence>
<feature type="domain" description="RagB/SusD" evidence="7">
    <location>
        <begin position="329"/>
        <end position="473"/>
    </location>
</feature>
<evidence type="ECO:0000256" key="5">
    <source>
        <dbReference type="ARBA" id="ARBA00023237"/>
    </source>
</evidence>
<dbReference type="STRING" id="869213.GCA_000517085_00527"/>
<feature type="signal peptide" evidence="6">
    <location>
        <begin position="1"/>
        <end position="21"/>
    </location>
</feature>
<evidence type="ECO:0000256" key="1">
    <source>
        <dbReference type="ARBA" id="ARBA00004442"/>
    </source>
</evidence>
<reference evidence="9 10" key="1">
    <citation type="journal article" date="2014" name="Genome Announc.">
        <title>Draft Genome Sequence of Cytophaga fermentans JCM 21142T, a Facultative Anaerobe Isolated from Marine Mud.</title>
        <authorList>
            <person name="Starns D."/>
            <person name="Oshima K."/>
            <person name="Suda W."/>
            <person name="Iino T."/>
            <person name="Yuki M."/>
            <person name="Inoue J."/>
            <person name="Kitamura K."/>
            <person name="Iida T."/>
            <person name="Darby A."/>
            <person name="Hattori M."/>
            <person name="Ohkuma M."/>
        </authorList>
    </citation>
    <scope>NUCLEOTIDE SEQUENCE [LARGE SCALE GENOMIC DNA]</scope>
    <source>
        <strain evidence="9 10">JCM 21142</strain>
    </source>
</reference>
<dbReference type="eggNOG" id="COG1435">
    <property type="taxonomic scope" value="Bacteria"/>
</dbReference>
<evidence type="ECO:0000256" key="6">
    <source>
        <dbReference type="SAM" id="SignalP"/>
    </source>
</evidence>
<protein>
    <submittedName>
        <fullName evidence="9">SusD family protein</fullName>
    </submittedName>
</protein>
<dbReference type="Proteomes" id="UP000019402">
    <property type="component" value="Unassembled WGS sequence"/>
</dbReference>
<keyword evidence="4" id="KW-0472">Membrane</keyword>
<evidence type="ECO:0000256" key="3">
    <source>
        <dbReference type="ARBA" id="ARBA00022729"/>
    </source>
</evidence>
<keyword evidence="10" id="KW-1185">Reference proteome</keyword>
<comment type="caution">
    <text evidence="9">The sequence shown here is derived from an EMBL/GenBank/DDBJ whole genome shotgun (WGS) entry which is preliminary data.</text>
</comment>
<dbReference type="PROSITE" id="PS51257">
    <property type="entry name" value="PROKAR_LIPOPROTEIN"/>
    <property type="match status" value="1"/>
</dbReference>
<evidence type="ECO:0000259" key="7">
    <source>
        <dbReference type="Pfam" id="PF07980"/>
    </source>
</evidence>
<dbReference type="Pfam" id="PF14322">
    <property type="entry name" value="SusD-like_3"/>
    <property type="match status" value="1"/>
</dbReference>
<keyword evidence="3 6" id="KW-0732">Signal</keyword>
<feature type="chain" id="PRO_5004904176" evidence="6">
    <location>
        <begin position="22"/>
        <end position="483"/>
    </location>
</feature>
<evidence type="ECO:0000313" key="10">
    <source>
        <dbReference type="Proteomes" id="UP000019402"/>
    </source>
</evidence>
<gene>
    <name evidence="9" type="ORF">JCM21142_41418</name>
</gene>
<dbReference type="GO" id="GO:0009279">
    <property type="term" value="C:cell outer membrane"/>
    <property type="evidence" value="ECO:0007669"/>
    <property type="project" value="UniProtKB-SubCell"/>
</dbReference>
<comment type="similarity">
    <text evidence="2">Belongs to the SusD family.</text>
</comment>
<evidence type="ECO:0000313" key="9">
    <source>
        <dbReference type="EMBL" id="GAF02776.1"/>
    </source>
</evidence>
<dbReference type="Gene3D" id="1.25.40.390">
    <property type="match status" value="1"/>
</dbReference>
<sequence>MKNIKNYILLFALLMAFVGCDDFFEEDFNNNLSEETVFDYHLNPEYVAGLYVPAYGAVSNSYTTLNNNFLDCVTDNAVTNDYDATPWKMRTVNDFITSSNYPIYIWGRNYRYIKDIYKFLSVGLNDDIVYRTSSELRSEQIKERMGGEAHFLLALNYFQLLRDYAGPVEGRIMGVPIVDKDISAEEARNISRDTYDDCVDFIVAHIDTALNSGLLPEYSNDYLKDHPGLDPTIYGDIALGIPTTTACYSLKSRLYLYAASPAFSIGKSDAEIQALYTKAAEAAKMVIDQVGTLSKESYNLSDIDDYYTKVDNNPELILRRASQTTDWEKNNYPPSIHLSVLGRTNPSQNLVDVFPMANGYPIHEGLSGYDANDPYTGRDPRFYMTVIYNNASFKNQKIEMWPGGNNTIEGNDQIADDARISRTNYYLRKHITEIPNFAAQSTTKPWHYTAAFRAVEAYLNFAEAANAAVGPDGMISGLSAREP</sequence>
<feature type="domain" description="SusD-like N-terminal" evidence="8">
    <location>
        <begin position="42"/>
        <end position="227"/>
    </location>
</feature>
<organism evidence="9 10">
    <name type="scientific">Saccharicrinis fermentans DSM 9555 = JCM 21142</name>
    <dbReference type="NCBI Taxonomy" id="869213"/>
    <lineage>
        <taxon>Bacteria</taxon>
        <taxon>Pseudomonadati</taxon>
        <taxon>Bacteroidota</taxon>
        <taxon>Bacteroidia</taxon>
        <taxon>Marinilabiliales</taxon>
        <taxon>Marinilabiliaceae</taxon>
        <taxon>Saccharicrinis</taxon>
    </lineage>
</organism>
<name>W7YE86_9BACT</name>
<dbReference type="InterPro" id="IPR033985">
    <property type="entry name" value="SusD-like_N"/>
</dbReference>